<gene>
    <name evidence="1" type="ORF">ERS007720_04187</name>
</gene>
<protein>
    <submittedName>
        <fullName evidence="1">Uncharacterized protein</fullName>
    </submittedName>
</protein>
<proteinExistence type="predicted"/>
<organism evidence="1 2">
    <name type="scientific">Mycobacterium tuberculosis</name>
    <dbReference type="NCBI Taxonomy" id="1773"/>
    <lineage>
        <taxon>Bacteria</taxon>
        <taxon>Bacillati</taxon>
        <taxon>Actinomycetota</taxon>
        <taxon>Actinomycetes</taxon>
        <taxon>Mycobacteriales</taxon>
        <taxon>Mycobacteriaceae</taxon>
        <taxon>Mycobacterium</taxon>
        <taxon>Mycobacterium tuberculosis complex</taxon>
    </lineage>
</organism>
<sequence>MTARGCQGCIRQCAPSGARPRQSLLPQHSRRIQTFDNDTAVGFGQSCCQHVQVVGTDIVDPTVQPGQFGGALTVAA</sequence>
<dbReference type="EMBL" id="CSAJ01000828">
    <property type="protein sequence ID" value="COX26519.1"/>
    <property type="molecule type" value="Genomic_DNA"/>
</dbReference>
<dbReference type="Proteomes" id="UP000044938">
    <property type="component" value="Unassembled WGS sequence"/>
</dbReference>
<accession>A0A655JNQ9</accession>
<name>A0A655JNQ9_MYCTX</name>
<evidence type="ECO:0000313" key="1">
    <source>
        <dbReference type="EMBL" id="COX26519.1"/>
    </source>
</evidence>
<evidence type="ECO:0000313" key="2">
    <source>
        <dbReference type="Proteomes" id="UP000044938"/>
    </source>
</evidence>
<reference evidence="1 2" key="1">
    <citation type="submission" date="2015-03" db="EMBL/GenBank/DDBJ databases">
        <authorList>
            <consortium name="Pathogen Informatics"/>
        </authorList>
    </citation>
    <scope>NUCLEOTIDE SEQUENCE [LARGE SCALE GENOMIC DNA]</scope>
    <source>
        <strain evidence="1 2">M09401471</strain>
    </source>
</reference>
<dbReference type="AlphaFoldDB" id="A0A655JNQ9"/>